<feature type="domain" description="F-box" evidence="1">
    <location>
        <begin position="58"/>
        <end position="106"/>
    </location>
</feature>
<reference evidence="2" key="1">
    <citation type="submission" date="2022-01" db="EMBL/GenBank/DDBJ databases">
        <authorList>
            <person name="King R."/>
        </authorList>
    </citation>
    <scope>NUCLEOTIDE SEQUENCE</scope>
</reference>
<evidence type="ECO:0000313" key="2">
    <source>
        <dbReference type="EMBL" id="CAG9810732.1"/>
    </source>
</evidence>
<evidence type="ECO:0000313" key="3">
    <source>
        <dbReference type="Proteomes" id="UP001153620"/>
    </source>
</evidence>
<dbReference type="Gene3D" id="1.20.1280.50">
    <property type="match status" value="1"/>
</dbReference>
<sequence length="537" mass="63410">MLSEFCGEVERILCCRNILVTEDEQEIPLKHTNKFWSSFRNDEMFHHLDYKDNQEGKLVNLSSLPTEIIIKIISSLDDIQDIRNCMLLSKNIRDSIFKTSKIMRKVLVSLNSSEASEFLNFRGNSIRCLKIQSHNEDNLKLIFRKVPNLEELTFKNNQFTDKFTRQSSIIQQELDKYNKIVEGLDDKLPSDLRNLKVLEIRLANFEMFTKSTKNITKLEKFTIYLTELRDDELLLKFLNQQSILKELIVINISQFHIIDFPCLNFCVEVKFRLKILKLIRIKFDNYLARFLESQLESLKELELTEVGNHETLEAMFMKSRKLKKLSLGAVACSMIFANDFPDLRMQSLETYEDRNSKGVELDKIYERFPNLLNLKCLQLMPINGIFDKIVSLELFVLDCQKLKDLQLKSLSILTIIKVSRFSDATIWEKFTKNIKNIEILTIKHVEDLHNIPQILKHLKNFQRLQTFKLKQASYYDDYEITIDTKLKTVKTLRSSVEKNQEILKVLHENFDDFEFFEFKSFVGKIKKFDIVMQLDKH</sequence>
<protein>
    <recommendedName>
        <fullName evidence="1">F-box domain-containing protein</fullName>
    </recommendedName>
</protein>
<dbReference type="InterPro" id="IPR001810">
    <property type="entry name" value="F-box_dom"/>
</dbReference>
<dbReference type="PROSITE" id="PS50181">
    <property type="entry name" value="FBOX"/>
    <property type="match status" value="1"/>
</dbReference>
<dbReference type="InterPro" id="IPR032675">
    <property type="entry name" value="LRR_dom_sf"/>
</dbReference>
<dbReference type="Pfam" id="PF12937">
    <property type="entry name" value="F-box-like"/>
    <property type="match status" value="1"/>
</dbReference>
<dbReference type="SUPFAM" id="SSF52058">
    <property type="entry name" value="L domain-like"/>
    <property type="match status" value="1"/>
</dbReference>
<dbReference type="Proteomes" id="UP001153620">
    <property type="component" value="Chromosome 4"/>
</dbReference>
<proteinExistence type="predicted"/>
<name>A0A9N9WY43_9DIPT</name>
<reference evidence="2" key="2">
    <citation type="submission" date="2022-10" db="EMBL/GenBank/DDBJ databases">
        <authorList>
            <consortium name="ENA_rothamsted_submissions"/>
            <consortium name="culmorum"/>
            <person name="King R."/>
        </authorList>
    </citation>
    <scope>NUCLEOTIDE SEQUENCE</scope>
</reference>
<organism evidence="2 3">
    <name type="scientific">Chironomus riparius</name>
    <dbReference type="NCBI Taxonomy" id="315576"/>
    <lineage>
        <taxon>Eukaryota</taxon>
        <taxon>Metazoa</taxon>
        <taxon>Ecdysozoa</taxon>
        <taxon>Arthropoda</taxon>
        <taxon>Hexapoda</taxon>
        <taxon>Insecta</taxon>
        <taxon>Pterygota</taxon>
        <taxon>Neoptera</taxon>
        <taxon>Endopterygota</taxon>
        <taxon>Diptera</taxon>
        <taxon>Nematocera</taxon>
        <taxon>Chironomoidea</taxon>
        <taxon>Chironomidae</taxon>
        <taxon>Chironominae</taxon>
        <taxon>Chironomus</taxon>
    </lineage>
</organism>
<dbReference type="AlphaFoldDB" id="A0A9N9WY43"/>
<accession>A0A9N9WY43</accession>
<dbReference type="Gene3D" id="3.80.10.10">
    <property type="entry name" value="Ribonuclease Inhibitor"/>
    <property type="match status" value="1"/>
</dbReference>
<evidence type="ECO:0000259" key="1">
    <source>
        <dbReference type="PROSITE" id="PS50181"/>
    </source>
</evidence>
<dbReference type="SUPFAM" id="SSF81383">
    <property type="entry name" value="F-box domain"/>
    <property type="match status" value="1"/>
</dbReference>
<dbReference type="EMBL" id="OU895880">
    <property type="protein sequence ID" value="CAG9810732.1"/>
    <property type="molecule type" value="Genomic_DNA"/>
</dbReference>
<gene>
    <name evidence="2" type="ORF">CHIRRI_LOCUS13545</name>
</gene>
<dbReference type="InterPro" id="IPR036047">
    <property type="entry name" value="F-box-like_dom_sf"/>
</dbReference>
<keyword evidence="3" id="KW-1185">Reference proteome</keyword>